<evidence type="ECO:0000256" key="1">
    <source>
        <dbReference type="ARBA" id="ARBA00010641"/>
    </source>
</evidence>
<keyword evidence="5 6" id="KW-0804">Transcription</keyword>
<dbReference type="Pfam" id="PF04545">
    <property type="entry name" value="Sigma70_r4"/>
    <property type="match status" value="1"/>
</dbReference>
<dbReference type="PROSITE" id="PS01063">
    <property type="entry name" value="SIGMA70_ECF"/>
    <property type="match status" value="1"/>
</dbReference>
<dbReference type="InterPro" id="IPR013325">
    <property type="entry name" value="RNA_pol_sigma_r2"/>
</dbReference>
<dbReference type="SUPFAM" id="SSF88659">
    <property type="entry name" value="Sigma3 and sigma4 domains of RNA polymerase sigma factors"/>
    <property type="match status" value="1"/>
</dbReference>
<evidence type="ECO:0000313" key="9">
    <source>
        <dbReference type="EMBL" id="MFC0624567.1"/>
    </source>
</evidence>
<evidence type="ECO:0000259" key="8">
    <source>
        <dbReference type="Pfam" id="PF04545"/>
    </source>
</evidence>
<dbReference type="NCBIfam" id="TIGR02937">
    <property type="entry name" value="sigma70-ECF"/>
    <property type="match status" value="1"/>
</dbReference>
<keyword evidence="4 6" id="KW-0238">DNA-binding</keyword>
<keyword evidence="10" id="KW-1185">Reference proteome</keyword>
<sequence length="169" mass="19306">MVDDRAALLRALHDVHAPSLWRFVVRLTGDDGFAEDVVQETLLRAWRRPHILQQDQAAARAWLFTVARNLVIDDRRSARMNREFSSDELPERASTDHATAVLDAWLVSDSLAQLSDDHRQVIVRAYYGRRTVTDIAEELDIPPGTVKSRLHYGLRALRLALQERGVTKE</sequence>
<dbReference type="Gene3D" id="1.10.1740.10">
    <property type="match status" value="1"/>
</dbReference>
<dbReference type="InterPro" id="IPR007627">
    <property type="entry name" value="RNA_pol_sigma70_r2"/>
</dbReference>
<protein>
    <recommendedName>
        <fullName evidence="6">RNA polymerase sigma factor</fullName>
    </recommendedName>
</protein>
<reference evidence="9 10" key="1">
    <citation type="submission" date="2024-09" db="EMBL/GenBank/DDBJ databases">
        <authorList>
            <person name="Sun Q."/>
            <person name="Mori K."/>
        </authorList>
    </citation>
    <scope>NUCLEOTIDE SEQUENCE [LARGE SCALE GENOMIC DNA]</scope>
    <source>
        <strain evidence="9 10">CGMCC 1.15906</strain>
    </source>
</reference>
<comment type="caution">
    <text evidence="9">The sequence shown here is derived from an EMBL/GenBank/DDBJ whole genome shotgun (WGS) entry which is preliminary data.</text>
</comment>
<evidence type="ECO:0000313" key="10">
    <source>
        <dbReference type="Proteomes" id="UP001589890"/>
    </source>
</evidence>
<proteinExistence type="inferred from homology"/>
<name>A0ABV6QIU1_9ACTN</name>
<evidence type="ECO:0000256" key="2">
    <source>
        <dbReference type="ARBA" id="ARBA00023015"/>
    </source>
</evidence>
<keyword evidence="2 6" id="KW-0805">Transcription regulation</keyword>
<feature type="domain" description="RNA polymerase sigma-70 region 2" evidence="7">
    <location>
        <begin position="15"/>
        <end position="79"/>
    </location>
</feature>
<evidence type="ECO:0000256" key="5">
    <source>
        <dbReference type="ARBA" id="ARBA00023163"/>
    </source>
</evidence>
<keyword evidence="3 6" id="KW-0731">Sigma factor</keyword>
<comment type="similarity">
    <text evidence="1 6">Belongs to the sigma-70 factor family. ECF subfamily.</text>
</comment>
<dbReference type="InterPro" id="IPR039425">
    <property type="entry name" value="RNA_pol_sigma-70-like"/>
</dbReference>
<dbReference type="InterPro" id="IPR013324">
    <property type="entry name" value="RNA_pol_sigma_r3/r4-like"/>
</dbReference>
<dbReference type="RefSeq" id="WP_380046079.1">
    <property type="nucleotide sequence ID" value="NZ_JBHLTC010000012.1"/>
</dbReference>
<evidence type="ECO:0000256" key="4">
    <source>
        <dbReference type="ARBA" id="ARBA00023125"/>
    </source>
</evidence>
<dbReference type="InterPro" id="IPR007630">
    <property type="entry name" value="RNA_pol_sigma70_r4"/>
</dbReference>
<organism evidence="9 10">
    <name type="scientific">Kribbella deserti</name>
    <dbReference type="NCBI Taxonomy" id="1926257"/>
    <lineage>
        <taxon>Bacteria</taxon>
        <taxon>Bacillati</taxon>
        <taxon>Actinomycetota</taxon>
        <taxon>Actinomycetes</taxon>
        <taxon>Propionibacteriales</taxon>
        <taxon>Kribbellaceae</taxon>
        <taxon>Kribbella</taxon>
    </lineage>
</organism>
<dbReference type="PANTHER" id="PTHR43133:SF52">
    <property type="entry name" value="ECF RNA POLYMERASE SIGMA FACTOR SIGL"/>
    <property type="match status" value="1"/>
</dbReference>
<dbReference type="PANTHER" id="PTHR43133">
    <property type="entry name" value="RNA POLYMERASE ECF-TYPE SIGMA FACTO"/>
    <property type="match status" value="1"/>
</dbReference>
<dbReference type="SUPFAM" id="SSF88946">
    <property type="entry name" value="Sigma2 domain of RNA polymerase sigma factors"/>
    <property type="match status" value="1"/>
</dbReference>
<evidence type="ECO:0000256" key="3">
    <source>
        <dbReference type="ARBA" id="ARBA00023082"/>
    </source>
</evidence>
<dbReference type="EMBL" id="JBHLTC010000012">
    <property type="protein sequence ID" value="MFC0624567.1"/>
    <property type="molecule type" value="Genomic_DNA"/>
</dbReference>
<dbReference type="CDD" id="cd06171">
    <property type="entry name" value="Sigma70_r4"/>
    <property type="match status" value="1"/>
</dbReference>
<gene>
    <name evidence="9" type="ORF">ACFFGN_10880</name>
</gene>
<dbReference type="InterPro" id="IPR036388">
    <property type="entry name" value="WH-like_DNA-bd_sf"/>
</dbReference>
<accession>A0ABV6QIU1</accession>
<dbReference type="NCBIfam" id="NF007227">
    <property type="entry name" value="PRK09645.1"/>
    <property type="match status" value="1"/>
</dbReference>
<dbReference type="Gene3D" id="1.10.10.10">
    <property type="entry name" value="Winged helix-like DNA-binding domain superfamily/Winged helix DNA-binding domain"/>
    <property type="match status" value="1"/>
</dbReference>
<dbReference type="InterPro" id="IPR014284">
    <property type="entry name" value="RNA_pol_sigma-70_dom"/>
</dbReference>
<evidence type="ECO:0000256" key="6">
    <source>
        <dbReference type="RuleBase" id="RU000716"/>
    </source>
</evidence>
<dbReference type="Proteomes" id="UP001589890">
    <property type="component" value="Unassembled WGS sequence"/>
</dbReference>
<evidence type="ECO:0000259" key="7">
    <source>
        <dbReference type="Pfam" id="PF04542"/>
    </source>
</evidence>
<dbReference type="InterPro" id="IPR000838">
    <property type="entry name" value="RNA_pol_sigma70_ECF_CS"/>
</dbReference>
<dbReference type="Pfam" id="PF04542">
    <property type="entry name" value="Sigma70_r2"/>
    <property type="match status" value="1"/>
</dbReference>
<feature type="domain" description="RNA polymerase sigma-70 region 4" evidence="8">
    <location>
        <begin position="111"/>
        <end position="158"/>
    </location>
</feature>